<keyword evidence="2" id="KW-1185">Reference proteome</keyword>
<name>A0A2P4QJY3_RHIID</name>
<protein>
    <submittedName>
        <fullName evidence="1">Uncharacterized protein</fullName>
    </submittedName>
</protein>
<dbReference type="EMBL" id="AUPC02000036">
    <property type="protein sequence ID" value="POG77941.1"/>
    <property type="molecule type" value="Genomic_DNA"/>
</dbReference>
<feature type="non-terminal residue" evidence="1">
    <location>
        <position position="51"/>
    </location>
</feature>
<dbReference type="Proteomes" id="UP000018888">
    <property type="component" value="Unassembled WGS sequence"/>
</dbReference>
<comment type="caution">
    <text evidence="1">The sequence shown here is derived from an EMBL/GenBank/DDBJ whole genome shotgun (WGS) entry which is preliminary data.</text>
</comment>
<organism evidence="1 2">
    <name type="scientific">Rhizophagus irregularis (strain DAOM 181602 / DAOM 197198 / MUCL 43194)</name>
    <name type="common">Arbuscular mycorrhizal fungus</name>
    <name type="synonym">Glomus intraradices</name>
    <dbReference type="NCBI Taxonomy" id="747089"/>
    <lineage>
        <taxon>Eukaryota</taxon>
        <taxon>Fungi</taxon>
        <taxon>Fungi incertae sedis</taxon>
        <taxon>Mucoromycota</taxon>
        <taxon>Glomeromycotina</taxon>
        <taxon>Glomeromycetes</taxon>
        <taxon>Glomerales</taxon>
        <taxon>Glomeraceae</taxon>
        <taxon>Rhizophagus</taxon>
    </lineage>
</organism>
<reference evidence="1 2" key="2">
    <citation type="journal article" date="2018" name="New Phytol.">
        <title>High intraspecific genome diversity in the model arbuscular mycorrhizal symbiont Rhizophagus irregularis.</title>
        <authorList>
            <person name="Chen E.C.H."/>
            <person name="Morin E."/>
            <person name="Beaudet D."/>
            <person name="Noel J."/>
            <person name="Yildirir G."/>
            <person name="Ndikumana S."/>
            <person name="Charron P."/>
            <person name="St-Onge C."/>
            <person name="Giorgi J."/>
            <person name="Kruger M."/>
            <person name="Marton T."/>
            <person name="Ropars J."/>
            <person name="Grigoriev I.V."/>
            <person name="Hainaut M."/>
            <person name="Henrissat B."/>
            <person name="Roux C."/>
            <person name="Martin F."/>
            <person name="Corradi N."/>
        </authorList>
    </citation>
    <scope>NUCLEOTIDE SEQUENCE [LARGE SCALE GENOMIC DNA]</scope>
    <source>
        <strain evidence="1 2">DAOM 197198</strain>
    </source>
</reference>
<sequence length="51" mass="6247">MSNIRRELMRAVLNRSFTSIDYNIYVNFHEQYEFRKQFVLADNSLTKEEKT</sequence>
<dbReference type="AlphaFoldDB" id="A0A2P4QJY3"/>
<accession>A0A2P4QJY3</accession>
<reference evidence="1 2" key="1">
    <citation type="journal article" date="2013" name="Proc. Natl. Acad. Sci. U.S.A.">
        <title>Genome of an arbuscular mycorrhizal fungus provides insight into the oldest plant symbiosis.</title>
        <authorList>
            <person name="Tisserant E."/>
            <person name="Malbreil M."/>
            <person name="Kuo A."/>
            <person name="Kohler A."/>
            <person name="Symeonidi A."/>
            <person name="Balestrini R."/>
            <person name="Charron P."/>
            <person name="Duensing N."/>
            <person name="Frei Dit Frey N."/>
            <person name="Gianinazzi-Pearson V."/>
            <person name="Gilbert L.B."/>
            <person name="Handa Y."/>
            <person name="Herr J.R."/>
            <person name="Hijri M."/>
            <person name="Koul R."/>
            <person name="Kawaguchi M."/>
            <person name="Krajinski F."/>
            <person name="Lammers P.J."/>
            <person name="Masclaux F.G."/>
            <person name="Murat C."/>
            <person name="Morin E."/>
            <person name="Ndikumana S."/>
            <person name="Pagni M."/>
            <person name="Petitpierre D."/>
            <person name="Requena N."/>
            <person name="Rosikiewicz P."/>
            <person name="Riley R."/>
            <person name="Saito K."/>
            <person name="San Clemente H."/>
            <person name="Shapiro H."/>
            <person name="van Tuinen D."/>
            <person name="Becard G."/>
            <person name="Bonfante P."/>
            <person name="Paszkowski U."/>
            <person name="Shachar-Hill Y.Y."/>
            <person name="Tuskan G.A."/>
            <person name="Young P.W."/>
            <person name="Sanders I.R."/>
            <person name="Henrissat B."/>
            <person name="Rensing S.A."/>
            <person name="Grigoriev I.V."/>
            <person name="Corradi N."/>
            <person name="Roux C."/>
            <person name="Martin F."/>
        </authorList>
    </citation>
    <scope>NUCLEOTIDE SEQUENCE [LARGE SCALE GENOMIC DNA]</scope>
    <source>
        <strain evidence="1 2">DAOM 197198</strain>
    </source>
</reference>
<evidence type="ECO:0000313" key="1">
    <source>
        <dbReference type="EMBL" id="POG77941.1"/>
    </source>
</evidence>
<proteinExistence type="predicted"/>
<evidence type="ECO:0000313" key="2">
    <source>
        <dbReference type="Proteomes" id="UP000018888"/>
    </source>
</evidence>
<gene>
    <name evidence="1" type="ORF">GLOIN_2v1542871</name>
</gene>